<dbReference type="AlphaFoldDB" id="K1RNE0"/>
<protein>
    <submittedName>
        <fullName evidence="7">Polysaccharide synthase family protein</fullName>
    </submittedName>
</protein>
<evidence type="ECO:0000256" key="6">
    <source>
        <dbReference type="SAM" id="Phobius"/>
    </source>
</evidence>
<feature type="transmembrane region" description="Helical" evidence="6">
    <location>
        <begin position="267"/>
        <end position="284"/>
    </location>
</feature>
<feature type="transmembrane region" description="Helical" evidence="6">
    <location>
        <begin position="29"/>
        <end position="52"/>
    </location>
</feature>
<feature type="transmembrane region" description="Helical" evidence="6">
    <location>
        <begin position="191"/>
        <end position="211"/>
    </location>
</feature>
<dbReference type="InterPro" id="IPR024923">
    <property type="entry name" value="PG_synth_SpoVB"/>
</dbReference>
<dbReference type="PANTHER" id="PTHR30250:SF21">
    <property type="entry name" value="LIPID II FLIPPASE MURJ"/>
    <property type="match status" value="1"/>
</dbReference>
<dbReference type="Pfam" id="PF01943">
    <property type="entry name" value="Polysacc_synt"/>
    <property type="match status" value="1"/>
</dbReference>
<feature type="transmembrane region" description="Helical" evidence="6">
    <location>
        <begin position="359"/>
        <end position="378"/>
    </location>
</feature>
<gene>
    <name evidence="7" type="ORF">OBE_17179</name>
</gene>
<reference evidence="7" key="1">
    <citation type="journal article" date="2013" name="Environ. Microbiol.">
        <title>Microbiota from the distal guts of lean and obese adolescents exhibit partial functional redundancy besides clear differences in community structure.</title>
        <authorList>
            <person name="Ferrer M."/>
            <person name="Ruiz A."/>
            <person name="Lanza F."/>
            <person name="Haange S.B."/>
            <person name="Oberbach A."/>
            <person name="Till H."/>
            <person name="Bargiela R."/>
            <person name="Campoy C."/>
            <person name="Segura M.T."/>
            <person name="Richter M."/>
            <person name="von Bergen M."/>
            <person name="Seifert J."/>
            <person name="Suarez A."/>
        </authorList>
    </citation>
    <scope>NUCLEOTIDE SEQUENCE</scope>
</reference>
<feature type="transmembrane region" description="Helical" evidence="6">
    <location>
        <begin position="321"/>
        <end position="347"/>
    </location>
</feature>
<comment type="subcellular location">
    <subcellularLocation>
        <location evidence="1">Cell membrane</location>
        <topology evidence="1">Multi-pass membrane protein</topology>
    </subcellularLocation>
</comment>
<dbReference type="EMBL" id="AJWZ01011491">
    <property type="protein sequence ID" value="EKC45024.1"/>
    <property type="molecule type" value="Genomic_DNA"/>
</dbReference>
<dbReference type="PIRSF" id="PIRSF038958">
    <property type="entry name" value="PG_synth_SpoVB"/>
    <property type="match status" value="1"/>
</dbReference>
<name>K1RNE0_9ZZZZ</name>
<feature type="transmembrane region" description="Helical" evidence="6">
    <location>
        <begin position="424"/>
        <end position="443"/>
    </location>
</feature>
<keyword evidence="2" id="KW-1003">Cell membrane</keyword>
<evidence type="ECO:0000256" key="5">
    <source>
        <dbReference type="ARBA" id="ARBA00023136"/>
    </source>
</evidence>
<keyword evidence="5 6" id="KW-0472">Membrane</keyword>
<feature type="transmembrane region" description="Helical" evidence="6">
    <location>
        <begin position="217"/>
        <end position="236"/>
    </location>
</feature>
<comment type="caution">
    <text evidence="7">The sequence shown here is derived from an EMBL/GenBank/DDBJ whole genome shotgun (WGS) entry which is preliminary data.</text>
</comment>
<evidence type="ECO:0000256" key="3">
    <source>
        <dbReference type="ARBA" id="ARBA00022692"/>
    </source>
</evidence>
<evidence type="ECO:0000313" key="7">
    <source>
        <dbReference type="EMBL" id="EKC45024.1"/>
    </source>
</evidence>
<dbReference type="PANTHER" id="PTHR30250">
    <property type="entry name" value="PST FAMILY PREDICTED COLANIC ACID TRANSPORTER"/>
    <property type="match status" value="1"/>
</dbReference>
<evidence type="ECO:0000256" key="4">
    <source>
        <dbReference type="ARBA" id="ARBA00022989"/>
    </source>
</evidence>
<feature type="transmembrane region" description="Helical" evidence="6">
    <location>
        <begin position="524"/>
        <end position="543"/>
    </location>
</feature>
<feature type="transmembrane region" description="Helical" evidence="6">
    <location>
        <begin position="150"/>
        <end position="170"/>
    </location>
</feature>
<feature type="transmembrane region" description="Helical" evidence="6">
    <location>
        <begin position="72"/>
        <end position="93"/>
    </location>
</feature>
<proteinExistence type="predicted"/>
<organism evidence="7">
    <name type="scientific">human gut metagenome</name>
    <dbReference type="NCBI Taxonomy" id="408170"/>
    <lineage>
        <taxon>unclassified sequences</taxon>
        <taxon>metagenomes</taxon>
        <taxon>organismal metagenomes</taxon>
    </lineage>
</organism>
<keyword evidence="3 6" id="KW-0812">Transmembrane</keyword>
<dbReference type="CDD" id="cd13124">
    <property type="entry name" value="MATE_SpoVB_like"/>
    <property type="match status" value="1"/>
</dbReference>
<dbReference type="GO" id="GO:0005886">
    <property type="term" value="C:plasma membrane"/>
    <property type="evidence" value="ECO:0007669"/>
    <property type="project" value="UniProtKB-SubCell"/>
</dbReference>
<feature type="transmembrane region" description="Helical" evidence="6">
    <location>
        <begin position="455"/>
        <end position="477"/>
    </location>
</feature>
<evidence type="ECO:0000256" key="2">
    <source>
        <dbReference type="ARBA" id="ARBA00022475"/>
    </source>
</evidence>
<dbReference type="InterPro" id="IPR002797">
    <property type="entry name" value="Polysacc_synth"/>
</dbReference>
<keyword evidence="4 6" id="KW-1133">Transmembrane helix</keyword>
<feature type="transmembrane region" description="Helical" evidence="6">
    <location>
        <begin position="398"/>
        <end position="417"/>
    </location>
</feature>
<accession>K1RNE0</accession>
<feature type="transmembrane region" description="Helical" evidence="6">
    <location>
        <begin position="492"/>
        <end position="512"/>
    </location>
</feature>
<feature type="transmembrane region" description="Helical" evidence="6">
    <location>
        <begin position="114"/>
        <end position="138"/>
    </location>
</feature>
<dbReference type="InterPro" id="IPR050833">
    <property type="entry name" value="Poly_Biosynth_Transport"/>
</dbReference>
<sequence length="574" mass="64112">MITLMKKGNKKTRQSKEEKHKKVLTKNNFIQGAFISTLGIVVSKILGIVYVIPFHAIVKEQGGALYGYAYTIYSLFLALSSAGIPLAISKIISEYQTLGYYNAKERAFKIGKQLSIVLGLIAFIILFIFAPEVAHLILGDLKGGNTIEQVTYVIRVISTAILVVPILSIYRGYLEGHKYLTPSSISNVIEQVVRVTLIILGSYLSMKVFHLSLETTVGIAVFGATAGALISYFYLLDITHKSKKELQEKPLKVKEPKITNKAIVKKIFIYALPFIMIDIFKSMYDFIDMSTVVKTIGDMSNYSTKDAESIMSVISTWGSKFNMIISSVSTGIIVSLIPTLTASFVVGNQKDINKKVNQTFQILLLFTMPMTVGLSMLAKPVWMIFYGPSKFGAPVFSYFIYVSLFMSLYTTAVTIIQTLKDYKTVFISLFVGATLKLLLNVSLMNSFNKMGLPPFYGNISATIIGYLVSLIICLYVLHKRYKINYEVTVKEIFNITCATVIMGLVLFLLRFVIPEVSSNRLVNLPIIVVYTLVGAIIYFIVIYKSKTLHTIFGENNLKKITNKLFKKRSKGASK</sequence>
<evidence type="ECO:0000256" key="1">
    <source>
        <dbReference type="ARBA" id="ARBA00004651"/>
    </source>
</evidence>